<sequence length="299" mass="33282">MLSLLSLLTFLFFSFSLAVPVPGTSNTKSTTTTTTTTTTSTAVSDNDLVMIRDTIEGFYETIVDEVLSTHTENLLVQLTHSSAGRRMHLLQSQAMQLSDRPIPGTCVAKLGSNIGRRIHEQNALVFGSIQTVVSETLPAVWPDYPTNDMGRHRMVNQQQQLLEQDDAIDDSSMVAQHEVASALYSLNMAVSYHLLNVYDKFDLENELRQDLAACVEQQQQQLDIKQLEQKEDEGIIAYLSGLASRALQRFVQLNHGCPGAAFLKSHMQAVRIDLQTELEARVGDLVTILYNDLYDQAAF</sequence>
<keyword evidence="1" id="KW-0732">Signal</keyword>
<dbReference type="OrthoDB" id="2248195at2759"/>
<evidence type="ECO:0000256" key="1">
    <source>
        <dbReference type="SAM" id="SignalP"/>
    </source>
</evidence>
<dbReference type="VEuPathDB" id="FungiDB:LCOR_00872.1"/>
<feature type="chain" id="PRO_5001654833" evidence="1">
    <location>
        <begin position="19"/>
        <end position="299"/>
    </location>
</feature>
<gene>
    <name evidence="2" type="ORF">LCOR_00872.1</name>
</gene>
<evidence type="ECO:0000313" key="2">
    <source>
        <dbReference type="EMBL" id="CDH49112.1"/>
    </source>
</evidence>
<dbReference type="STRING" id="1263082.A0A068RHK3"/>
<keyword evidence="3" id="KW-1185">Reference proteome</keyword>
<feature type="signal peptide" evidence="1">
    <location>
        <begin position="1"/>
        <end position="18"/>
    </location>
</feature>
<dbReference type="EMBL" id="CBTN010000002">
    <property type="protein sequence ID" value="CDH49112.1"/>
    <property type="molecule type" value="Genomic_DNA"/>
</dbReference>
<dbReference type="AlphaFoldDB" id="A0A068RHK3"/>
<organism evidence="2 3">
    <name type="scientific">Lichtheimia corymbifera JMRC:FSU:9682</name>
    <dbReference type="NCBI Taxonomy" id="1263082"/>
    <lineage>
        <taxon>Eukaryota</taxon>
        <taxon>Fungi</taxon>
        <taxon>Fungi incertae sedis</taxon>
        <taxon>Mucoromycota</taxon>
        <taxon>Mucoromycotina</taxon>
        <taxon>Mucoromycetes</taxon>
        <taxon>Mucorales</taxon>
        <taxon>Lichtheimiaceae</taxon>
        <taxon>Lichtheimia</taxon>
    </lineage>
</organism>
<dbReference type="Proteomes" id="UP000027586">
    <property type="component" value="Unassembled WGS sequence"/>
</dbReference>
<reference evidence="2" key="1">
    <citation type="submission" date="2013-08" db="EMBL/GenBank/DDBJ databases">
        <title>Gene expansion shapes genome architecture in the human pathogen Lichtheimia corymbifera: an evolutionary genomics analysis in the ancient terrestrial Mucorales (Mucoromycotina).</title>
        <authorList>
            <person name="Schwartze V.U."/>
            <person name="Winter S."/>
            <person name="Shelest E."/>
            <person name="Marcet-Houben M."/>
            <person name="Horn F."/>
            <person name="Wehner S."/>
            <person name="Hoffmann K."/>
            <person name="Riege K."/>
            <person name="Sammeth M."/>
            <person name="Nowrousian M."/>
            <person name="Valiante V."/>
            <person name="Linde J."/>
            <person name="Jacobsen I.D."/>
            <person name="Marz M."/>
            <person name="Brakhage A.A."/>
            <person name="Gabaldon T."/>
            <person name="Bocker S."/>
            <person name="Voigt K."/>
        </authorList>
    </citation>
    <scope>NUCLEOTIDE SEQUENCE [LARGE SCALE GENOMIC DNA]</scope>
    <source>
        <strain evidence="2">FSU 9682</strain>
    </source>
</reference>
<comment type="caution">
    <text evidence="2">The sequence shown here is derived from an EMBL/GenBank/DDBJ whole genome shotgun (WGS) entry which is preliminary data.</text>
</comment>
<evidence type="ECO:0000313" key="3">
    <source>
        <dbReference type="Proteomes" id="UP000027586"/>
    </source>
</evidence>
<name>A0A068RHK3_9FUNG</name>
<proteinExistence type="predicted"/>
<protein>
    <submittedName>
        <fullName evidence="2">Uncharacterized protein</fullName>
    </submittedName>
</protein>
<accession>A0A068RHK3</accession>